<dbReference type="InterPro" id="IPR001646">
    <property type="entry name" value="5peptide_repeat"/>
</dbReference>
<gene>
    <name evidence="1" type="ORF">V6984_11695</name>
</gene>
<accession>A0ABZ3ESA8</accession>
<evidence type="ECO:0000313" key="2">
    <source>
        <dbReference type="Proteomes" id="UP001451571"/>
    </source>
</evidence>
<organism evidence="1 2">
    <name type="scientific">Kineothrix sedimenti</name>
    <dbReference type="NCBI Taxonomy" id="3123317"/>
    <lineage>
        <taxon>Bacteria</taxon>
        <taxon>Bacillati</taxon>
        <taxon>Bacillota</taxon>
        <taxon>Clostridia</taxon>
        <taxon>Lachnospirales</taxon>
        <taxon>Lachnospiraceae</taxon>
        <taxon>Kineothrix</taxon>
    </lineage>
</organism>
<dbReference type="Pfam" id="PF00805">
    <property type="entry name" value="Pentapeptide"/>
    <property type="match status" value="1"/>
</dbReference>
<dbReference type="EMBL" id="CP146256">
    <property type="protein sequence ID" value="XAH72196.1"/>
    <property type="molecule type" value="Genomic_DNA"/>
</dbReference>
<evidence type="ECO:0000313" key="1">
    <source>
        <dbReference type="EMBL" id="XAH72196.1"/>
    </source>
</evidence>
<protein>
    <submittedName>
        <fullName evidence="1">Pentapeptide repeat-containing protein</fullName>
    </submittedName>
</protein>
<name>A0ABZ3ESA8_9FIRM</name>
<dbReference type="RefSeq" id="WP_342755815.1">
    <property type="nucleotide sequence ID" value="NZ_CP146256.1"/>
</dbReference>
<sequence length="241" mass="27536">MKTDGFPMDKEAGKPCRHLASDFRCEIHSKLGDQNYKGCLAYDCFGAGQKTTKICYPDTWKTDTRQANRIFNVFELVFQLHQMLWYLMEAFTLTSDKNLKATIDALIIENEQMLSASLDDLPELNVTKYRTKVNDVLKQITALVLGNSSKGKHRTEYLGQDFKRANLDKRDFSMSLMIAANLEECSLKKTNFLGTDMRDANLKNTDLSESIFLTQMQINSTKGNLNTKIPSYLSRPATWKK</sequence>
<keyword evidence="2" id="KW-1185">Reference proteome</keyword>
<dbReference type="Proteomes" id="UP001451571">
    <property type="component" value="Chromosome"/>
</dbReference>
<dbReference type="Gene3D" id="2.160.20.80">
    <property type="entry name" value="E3 ubiquitin-protein ligase SopA"/>
    <property type="match status" value="1"/>
</dbReference>
<reference evidence="1 2" key="1">
    <citation type="submission" date="2024-02" db="EMBL/GenBank/DDBJ databases">
        <title>Bacterial strain from lacustrine sediment.</title>
        <authorList>
            <person name="Petit C."/>
            <person name="Fadhlaoui K."/>
        </authorList>
    </citation>
    <scope>NUCLEOTIDE SEQUENCE [LARGE SCALE GENOMIC DNA]</scope>
    <source>
        <strain evidence="1 2">IPX-CK</strain>
    </source>
</reference>
<dbReference type="SUPFAM" id="SSF141571">
    <property type="entry name" value="Pentapeptide repeat-like"/>
    <property type="match status" value="1"/>
</dbReference>
<proteinExistence type="predicted"/>